<name>A0A382SJK9_9ZZZZ</name>
<dbReference type="EMBL" id="UINC01129156">
    <property type="protein sequence ID" value="SVD09358.1"/>
    <property type="molecule type" value="Genomic_DNA"/>
</dbReference>
<accession>A0A382SJK9</accession>
<protein>
    <submittedName>
        <fullName evidence="1">Uncharacterized protein</fullName>
    </submittedName>
</protein>
<organism evidence="1">
    <name type="scientific">marine metagenome</name>
    <dbReference type="NCBI Taxonomy" id="408172"/>
    <lineage>
        <taxon>unclassified sequences</taxon>
        <taxon>metagenomes</taxon>
        <taxon>ecological metagenomes</taxon>
    </lineage>
</organism>
<feature type="non-terminal residue" evidence="1">
    <location>
        <position position="30"/>
    </location>
</feature>
<proteinExistence type="predicted"/>
<reference evidence="1" key="1">
    <citation type="submission" date="2018-05" db="EMBL/GenBank/DDBJ databases">
        <authorList>
            <person name="Lanie J.A."/>
            <person name="Ng W.-L."/>
            <person name="Kazmierczak K.M."/>
            <person name="Andrzejewski T.M."/>
            <person name="Davidsen T.M."/>
            <person name="Wayne K.J."/>
            <person name="Tettelin H."/>
            <person name="Glass J.I."/>
            <person name="Rusch D."/>
            <person name="Podicherti R."/>
            <person name="Tsui H.-C.T."/>
            <person name="Winkler M.E."/>
        </authorList>
    </citation>
    <scope>NUCLEOTIDE SEQUENCE</scope>
</reference>
<sequence>MMINRKQLLSILAGSTFLLFLAYAQIASAK</sequence>
<gene>
    <name evidence="1" type="ORF">METZ01_LOCUS362212</name>
</gene>
<evidence type="ECO:0000313" key="1">
    <source>
        <dbReference type="EMBL" id="SVD09358.1"/>
    </source>
</evidence>
<dbReference type="AlphaFoldDB" id="A0A382SJK9"/>